<feature type="compositionally biased region" description="Polar residues" evidence="1">
    <location>
        <begin position="481"/>
        <end position="495"/>
    </location>
</feature>
<dbReference type="AlphaFoldDB" id="A0A927GVS1"/>
<feature type="domain" description="Flagellar hook-length control protein-like C-terminal" evidence="2">
    <location>
        <begin position="415"/>
        <end position="490"/>
    </location>
</feature>
<dbReference type="RefSeq" id="WP_190764350.1">
    <property type="nucleotide sequence ID" value="NZ_JACXLD010000004.1"/>
</dbReference>
<accession>A0A927GVS1</accession>
<feature type="compositionally biased region" description="Polar residues" evidence="1">
    <location>
        <begin position="253"/>
        <end position="263"/>
    </location>
</feature>
<sequence length="505" mass="54348">MVIINPQVPIQPAAFNRPAGPAPILAADKVLMAVVLSQKANHMYELASGSLRMMAESQTPLKQGEQLQLRVTGHDASQRPQLEILNRNSVQLLPLIKASLPQQENLNQLSSSLLANLRGGTTPQLQNATAQFFTSLPERSQMTNPQSLNVVLQNSGLFLESHLARGQAVTGDIKTALLKLARQLEAASQLNSRPGAMAANSGADSAKPNASTAQTTAHANSQPSKTLADKAGIEAQLTAGLKDTGPLKTTLAQSTNQTATPTASGEAGKTQTQAQANTAAKSPLPNELLSTTVKLTTPSSRAASAYQTTQAALPSSNVSLPGDIQAQARIPLNQAEILKHPDTSNQQLLNMVRGVLARGEAHQLLHLQTADPQQQQYVMEIPVRDRDGIDVWQMRLERRDLEDQASAKSRTDPDKAKHQWTVTLNFDFPGMGPVKAVLRQQNEKMKVDFTAENAATDAAIKQFQGELTQRLQEQGINDIQVSSKQGSSAENNSPLHQLHLLKDQA</sequence>
<keyword evidence="3" id="KW-0966">Cell projection</keyword>
<feature type="compositionally biased region" description="Polar residues" evidence="1">
    <location>
        <begin position="208"/>
        <end position="225"/>
    </location>
</feature>
<proteinExistence type="predicted"/>
<dbReference type="EMBL" id="JACXLD010000004">
    <property type="protein sequence ID" value="MBD2858961.1"/>
    <property type="molecule type" value="Genomic_DNA"/>
</dbReference>
<feature type="region of interest" description="Disordered" evidence="1">
    <location>
        <begin position="253"/>
        <end position="288"/>
    </location>
</feature>
<keyword evidence="3" id="KW-0969">Cilium</keyword>
<evidence type="ECO:0000259" key="2">
    <source>
        <dbReference type="Pfam" id="PF02120"/>
    </source>
</evidence>
<dbReference type="Gene3D" id="3.30.750.140">
    <property type="match status" value="1"/>
</dbReference>
<dbReference type="InterPro" id="IPR021136">
    <property type="entry name" value="Flagellar_hook_control-like_C"/>
</dbReference>
<name>A0A927GVS1_9GAMM</name>
<comment type="caution">
    <text evidence="3">The sequence shown here is derived from an EMBL/GenBank/DDBJ whole genome shotgun (WGS) entry which is preliminary data.</text>
</comment>
<feature type="region of interest" description="Disordered" evidence="1">
    <location>
        <begin position="191"/>
        <end position="227"/>
    </location>
</feature>
<gene>
    <name evidence="3" type="ORF">IB286_08030</name>
</gene>
<evidence type="ECO:0000313" key="4">
    <source>
        <dbReference type="Proteomes" id="UP000610558"/>
    </source>
</evidence>
<feature type="region of interest" description="Disordered" evidence="1">
    <location>
        <begin position="481"/>
        <end position="505"/>
    </location>
</feature>
<reference evidence="3" key="1">
    <citation type="submission" date="2020-09" db="EMBL/GenBank/DDBJ databases">
        <authorList>
            <person name="Yoon J.-W."/>
        </authorList>
    </citation>
    <scope>NUCLEOTIDE SEQUENCE</scope>
    <source>
        <strain evidence="3">KMU-158</strain>
    </source>
</reference>
<dbReference type="Pfam" id="PF02120">
    <property type="entry name" value="Flg_hook"/>
    <property type="match status" value="1"/>
</dbReference>
<protein>
    <submittedName>
        <fullName evidence="3">Flagellar hook-length control protein FliK</fullName>
    </submittedName>
</protein>
<feature type="compositionally biased region" description="Low complexity" evidence="1">
    <location>
        <begin position="270"/>
        <end position="280"/>
    </location>
</feature>
<organism evidence="3 4">
    <name type="scientific">Spongiibacter pelagi</name>
    <dbReference type="NCBI Taxonomy" id="2760804"/>
    <lineage>
        <taxon>Bacteria</taxon>
        <taxon>Pseudomonadati</taxon>
        <taxon>Pseudomonadota</taxon>
        <taxon>Gammaproteobacteria</taxon>
        <taxon>Cellvibrionales</taxon>
        <taxon>Spongiibacteraceae</taxon>
        <taxon>Spongiibacter</taxon>
    </lineage>
</organism>
<dbReference type="InterPro" id="IPR038610">
    <property type="entry name" value="FliK-like_C_sf"/>
</dbReference>
<keyword evidence="3" id="KW-0282">Flagellum</keyword>
<evidence type="ECO:0000256" key="1">
    <source>
        <dbReference type="SAM" id="MobiDB-lite"/>
    </source>
</evidence>
<dbReference type="Proteomes" id="UP000610558">
    <property type="component" value="Unassembled WGS sequence"/>
</dbReference>
<keyword evidence="4" id="KW-1185">Reference proteome</keyword>
<evidence type="ECO:0000313" key="3">
    <source>
        <dbReference type="EMBL" id="MBD2858961.1"/>
    </source>
</evidence>